<protein>
    <recommendedName>
        <fullName evidence="3">Ketoreductase domain-containing protein</fullName>
    </recommendedName>
</protein>
<dbReference type="PANTHER" id="PTHR42820">
    <property type="entry name" value="SHORT-CHAIN DEHYDROGENASE REDUCTASE"/>
    <property type="match status" value="1"/>
</dbReference>
<proteinExistence type="inferred from homology"/>
<keyword evidence="5" id="KW-1185">Reference proteome</keyword>
<dbReference type="InterPro" id="IPR036291">
    <property type="entry name" value="NAD(P)-bd_dom_sf"/>
</dbReference>
<dbReference type="InterPro" id="IPR002347">
    <property type="entry name" value="SDR_fam"/>
</dbReference>
<evidence type="ECO:0000256" key="1">
    <source>
        <dbReference type="ARBA" id="ARBA00006484"/>
    </source>
</evidence>
<dbReference type="SUPFAM" id="SSF51735">
    <property type="entry name" value="NAD(P)-binding Rossmann-fold domains"/>
    <property type="match status" value="1"/>
</dbReference>
<evidence type="ECO:0000256" key="2">
    <source>
        <dbReference type="ARBA" id="ARBA00058271"/>
    </source>
</evidence>
<dbReference type="SMART" id="SM00822">
    <property type="entry name" value="PKS_KR"/>
    <property type="match status" value="1"/>
</dbReference>
<dbReference type="EMBL" id="JAIWQS010000010">
    <property type="protein sequence ID" value="KAJ8753562.1"/>
    <property type="molecule type" value="Genomic_DNA"/>
</dbReference>
<dbReference type="Proteomes" id="UP001159364">
    <property type="component" value="Linkage Group LG10"/>
</dbReference>
<feature type="domain" description="Ketoreductase" evidence="3">
    <location>
        <begin position="14"/>
        <end position="196"/>
    </location>
</feature>
<evidence type="ECO:0000313" key="4">
    <source>
        <dbReference type="EMBL" id="KAJ8753562.1"/>
    </source>
</evidence>
<sequence length="266" mass="28101">MAATNSSKNKLQDKVAIITGGASGIGEATALLFAEYGARVVVIADIQDEKGRNLVNSIGTQRSTYIRCDVTDESQVKSLVETTVQLYSGLDIMFCNAGTATTHRFQTVTDFDFDSYEKVFAVNVRGVVASVKHAARAMIDGGQKGSIICTSSIAASTGGEKSMDYVMSKCAVLGLMKSTSMQLGGHGIRVNCVSPGAVVTPLLCRAYGGESSTEMVEKMVESSSYMKGALKLKHVAEAVAFLASDDSEFVNGHNLVVDGGFKPPKI</sequence>
<dbReference type="PANTHER" id="PTHR42820:SF13">
    <property type="entry name" value="(-)-ISOPIPERITENOL_(-)-CARVEOL DEHYDROGENASE, MITOCHONDRIAL-LIKE"/>
    <property type="match status" value="1"/>
</dbReference>
<organism evidence="4 5">
    <name type="scientific">Erythroxylum novogranatense</name>
    <dbReference type="NCBI Taxonomy" id="1862640"/>
    <lineage>
        <taxon>Eukaryota</taxon>
        <taxon>Viridiplantae</taxon>
        <taxon>Streptophyta</taxon>
        <taxon>Embryophyta</taxon>
        <taxon>Tracheophyta</taxon>
        <taxon>Spermatophyta</taxon>
        <taxon>Magnoliopsida</taxon>
        <taxon>eudicotyledons</taxon>
        <taxon>Gunneridae</taxon>
        <taxon>Pentapetalae</taxon>
        <taxon>rosids</taxon>
        <taxon>fabids</taxon>
        <taxon>Malpighiales</taxon>
        <taxon>Erythroxylaceae</taxon>
        <taxon>Erythroxylum</taxon>
    </lineage>
</organism>
<comment type="similarity">
    <text evidence="1">Belongs to the short-chain dehydrogenases/reductases (SDR) family.</text>
</comment>
<evidence type="ECO:0000259" key="3">
    <source>
        <dbReference type="SMART" id="SM00822"/>
    </source>
</evidence>
<name>A0AAV8SMN6_9ROSI</name>
<dbReference type="Pfam" id="PF13561">
    <property type="entry name" value="adh_short_C2"/>
    <property type="match status" value="1"/>
</dbReference>
<dbReference type="FunFam" id="3.40.50.720:FF:000084">
    <property type="entry name" value="Short-chain dehydrogenase reductase"/>
    <property type="match status" value="1"/>
</dbReference>
<dbReference type="InterPro" id="IPR057326">
    <property type="entry name" value="KR_dom"/>
</dbReference>
<comment type="caution">
    <text evidence="4">The sequence shown here is derived from an EMBL/GenBank/DDBJ whole genome shotgun (WGS) entry which is preliminary data.</text>
</comment>
<comment type="function">
    <text evidence="2">Has no tropinone reductase activity.</text>
</comment>
<reference evidence="4 5" key="1">
    <citation type="submission" date="2021-09" db="EMBL/GenBank/DDBJ databases">
        <title>Genomic insights and catalytic innovation underlie evolution of tropane alkaloids biosynthesis.</title>
        <authorList>
            <person name="Wang Y.-J."/>
            <person name="Tian T."/>
            <person name="Huang J.-P."/>
            <person name="Huang S.-X."/>
        </authorList>
    </citation>
    <scope>NUCLEOTIDE SEQUENCE [LARGE SCALE GENOMIC DNA]</scope>
    <source>
        <strain evidence="4">KIB-2018</strain>
        <tissue evidence="4">Leaf</tissue>
    </source>
</reference>
<dbReference type="Gene3D" id="3.40.50.720">
    <property type="entry name" value="NAD(P)-binding Rossmann-like Domain"/>
    <property type="match status" value="1"/>
</dbReference>
<dbReference type="AlphaFoldDB" id="A0AAV8SMN6"/>
<evidence type="ECO:0000313" key="5">
    <source>
        <dbReference type="Proteomes" id="UP001159364"/>
    </source>
</evidence>
<dbReference type="PRINTS" id="PR00081">
    <property type="entry name" value="GDHRDH"/>
</dbReference>
<gene>
    <name evidence="4" type="ORF">K2173_022803</name>
</gene>
<accession>A0AAV8SMN6</accession>
<dbReference type="NCBIfam" id="NF005559">
    <property type="entry name" value="PRK07231.1"/>
    <property type="match status" value="1"/>
</dbReference>